<dbReference type="GO" id="GO:0003723">
    <property type="term" value="F:RNA binding"/>
    <property type="evidence" value="ECO:0007669"/>
    <property type="project" value="UniProtKB-UniRule"/>
</dbReference>
<protein>
    <recommendedName>
        <fullName evidence="7">Transcription termination/antitermination protein NusA</fullName>
    </recommendedName>
</protein>
<dbReference type="SMART" id="SM00322">
    <property type="entry name" value="KH"/>
    <property type="match status" value="2"/>
</dbReference>
<dbReference type="SUPFAM" id="SSF50249">
    <property type="entry name" value="Nucleic acid-binding proteins"/>
    <property type="match status" value="1"/>
</dbReference>
<dbReference type="GO" id="GO:0003700">
    <property type="term" value="F:DNA-binding transcription factor activity"/>
    <property type="evidence" value="ECO:0007669"/>
    <property type="project" value="InterPro"/>
</dbReference>
<dbReference type="Pfam" id="PF08529">
    <property type="entry name" value="NusA_N"/>
    <property type="match status" value="2"/>
</dbReference>
<evidence type="ECO:0000259" key="8">
    <source>
        <dbReference type="PROSITE" id="PS50126"/>
    </source>
</evidence>
<dbReference type="InterPro" id="IPR030842">
    <property type="entry name" value="TF_NusA_bacterial"/>
</dbReference>
<dbReference type="HAMAP" id="MF_00945_B">
    <property type="entry name" value="NusA_B"/>
    <property type="match status" value="1"/>
</dbReference>
<gene>
    <name evidence="7 9" type="primary">nusA</name>
    <name evidence="9" type="ORF">COV24_03805</name>
</gene>
<dbReference type="Pfam" id="PF03118">
    <property type="entry name" value="RNA_pol_A_CTD"/>
    <property type="match status" value="1"/>
</dbReference>
<keyword evidence="2 7" id="KW-0963">Cytoplasm</keyword>
<comment type="function">
    <text evidence="7">Participates in both transcription termination and antitermination.</text>
</comment>
<dbReference type="Pfam" id="PF13184">
    <property type="entry name" value="KH_NusA_1st"/>
    <property type="match status" value="1"/>
</dbReference>
<evidence type="ECO:0000256" key="6">
    <source>
        <dbReference type="ARBA" id="ARBA00023163"/>
    </source>
</evidence>
<reference evidence="9 10" key="1">
    <citation type="submission" date="2017-09" db="EMBL/GenBank/DDBJ databases">
        <title>Depth-based differentiation of microbial function through sediment-hosted aquifers and enrichment of novel symbionts in the deep terrestrial subsurface.</title>
        <authorList>
            <person name="Probst A.J."/>
            <person name="Ladd B."/>
            <person name="Jarett J.K."/>
            <person name="Geller-Mcgrath D.E."/>
            <person name="Sieber C.M."/>
            <person name="Emerson J.B."/>
            <person name="Anantharaman K."/>
            <person name="Thomas B.C."/>
            <person name="Malmstrom R."/>
            <person name="Stieglmeier M."/>
            <person name="Klingl A."/>
            <person name="Woyke T."/>
            <person name="Ryan C.M."/>
            <person name="Banfield J.F."/>
        </authorList>
    </citation>
    <scope>NUCLEOTIDE SEQUENCE [LARGE SCALE GENOMIC DNA]</scope>
    <source>
        <strain evidence="9">CG10_big_fil_rev_8_21_14_0_10_32_10</strain>
    </source>
</reference>
<feature type="domain" description="S1 motif" evidence="8">
    <location>
        <begin position="107"/>
        <end position="171"/>
    </location>
</feature>
<dbReference type="InterPro" id="IPR036555">
    <property type="entry name" value="NusA_N_sf"/>
</dbReference>
<dbReference type="GO" id="GO:0003677">
    <property type="term" value="F:DNA binding"/>
    <property type="evidence" value="ECO:0007669"/>
    <property type="project" value="InterPro"/>
</dbReference>
<evidence type="ECO:0000256" key="4">
    <source>
        <dbReference type="ARBA" id="ARBA00022884"/>
    </source>
</evidence>
<proteinExistence type="inferred from homology"/>
<dbReference type="GO" id="GO:0006353">
    <property type="term" value="P:DNA-templated transcription termination"/>
    <property type="evidence" value="ECO:0007669"/>
    <property type="project" value="UniProtKB-UniRule"/>
</dbReference>
<dbReference type="Gene3D" id="2.40.50.140">
    <property type="entry name" value="Nucleic acid-binding proteins"/>
    <property type="match status" value="1"/>
</dbReference>
<dbReference type="GO" id="GO:0031564">
    <property type="term" value="P:transcription antitermination"/>
    <property type="evidence" value="ECO:0007669"/>
    <property type="project" value="UniProtKB-UniRule"/>
</dbReference>
<dbReference type="InterPro" id="IPR015946">
    <property type="entry name" value="KH_dom-like_a/b"/>
</dbReference>
<evidence type="ECO:0000313" key="10">
    <source>
        <dbReference type="Proteomes" id="UP000230214"/>
    </source>
</evidence>
<comment type="caution">
    <text evidence="9">The sequence shown here is derived from an EMBL/GenBank/DDBJ whole genome shotgun (WGS) entry which is preliminary data.</text>
</comment>
<comment type="subcellular location">
    <subcellularLocation>
        <location evidence="7">Cytoplasm</location>
    </subcellularLocation>
</comment>
<evidence type="ECO:0000256" key="5">
    <source>
        <dbReference type="ARBA" id="ARBA00023015"/>
    </source>
</evidence>
<dbReference type="InterPro" id="IPR004087">
    <property type="entry name" value="KH_dom"/>
</dbReference>
<dbReference type="AlphaFoldDB" id="A0A2H0R9V0"/>
<dbReference type="InterPro" id="IPR058582">
    <property type="entry name" value="KH_NusA_2nd"/>
</dbReference>
<dbReference type="GO" id="GO:0003899">
    <property type="term" value="F:DNA-directed RNA polymerase activity"/>
    <property type="evidence" value="ECO:0007669"/>
    <property type="project" value="InterPro"/>
</dbReference>
<dbReference type="Gene3D" id="3.30.1480.10">
    <property type="entry name" value="NusA, N-terminal domain"/>
    <property type="match status" value="1"/>
</dbReference>
<dbReference type="PROSITE" id="PS50084">
    <property type="entry name" value="KH_TYPE_1"/>
    <property type="match status" value="1"/>
</dbReference>
<dbReference type="SUPFAM" id="SSF69705">
    <property type="entry name" value="Transcription factor NusA, N-terminal domain"/>
    <property type="match status" value="1"/>
</dbReference>
<sequence length="398" mass="43591">MITEFGAALNQVATERGISLESVIEAIESALVAAYRKDFAEGEDIDDSITSKVDPETGSARIYKDDKDITPAGFGRIAAQTAKQVILQQIRKTEVDSVIDEFRKKINSIVQGTVFRVDPNIAVLDLGRVHGVMPLREQIPGENYRSGMRLNVLVKDIRDAGRGTEIVVSRADKNFIVALFEMEVPEMVSGIVKIQSVAREAGSRTKMAVSSSEQNVDPVGACVGHKGVRVQSVLDELDGEKIDIIPYDKDVSKYIANSLSPAKVTNVKIHEETKEAEVKVPEDQQSLAIGKQGQNVRLAHKLTGWKIDIEGVEDILKVSKDIDVEEDAGDKRSGKKDKKKSSPSISVLNLDKKIEKSLKKSGINTVEDIKGLDRKELLNIEGIGSRSAEKILKVLSVH</sequence>
<dbReference type="InterPro" id="IPR025249">
    <property type="entry name" value="TF_NusA_KH_1st"/>
</dbReference>
<dbReference type="Pfam" id="PF26594">
    <property type="entry name" value="KH_NusA_2nd"/>
    <property type="match status" value="1"/>
</dbReference>
<dbReference type="SUPFAM" id="SSF47789">
    <property type="entry name" value="C-terminal domain of RNA polymerase alpha subunit"/>
    <property type="match status" value="1"/>
</dbReference>
<dbReference type="InterPro" id="IPR011260">
    <property type="entry name" value="RNAP_asu_C"/>
</dbReference>
<dbReference type="FunFam" id="3.30.300.20:FF:000005">
    <property type="entry name" value="Transcription termination/antitermination protein NusA"/>
    <property type="match status" value="1"/>
</dbReference>
<dbReference type="SMART" id="SM00316">
    <property type="entry name" value="S1"/>
    <property type="match status" value="1"/>
</dbReference>
<dbReference type="InterPro" id="IPR009019">
    <property type="entry name" value="KH_sf_prok-type"/>
</dbReference>
<dbReference type="PANTHER" id="PTHR22648">
    <property type="entry name" value="TRANSCRIPTION TERMINATION FACTOR NUSA"/>
    <property type="match status" value="1"/>
</dbReference>
<dbReference type="Proteomes" id="UP000230214">
    <property type="component" value="Unassembled WGS sequence"/>
</dbReference>
<keyword evidence="1 7" id="KW-0806">Transcription termination</keyword>
<comment type="subunit">
    <text evidence="7">Monomer. Binds directly to the core enzyme of the DNA-dependent RNA polymerase and to nascent RNA.</text>
</comment>
<comment type="similarity">
    <text evidence="7">Belongs to the NusA family.</text>
</comment>
<dbReference type="PROSITE" id="PS50126">
    <property type="entry name" value="S1"/>
    <property type="match status" value="1"/>
</dbReference>
<dbReference type="CDD" id="cd02134">
    <property type="entry name" value="KH-II_NusA_rpt1"/>
    <property type="match status" value="1"/>
</dbReference>
<dbReference type="SUPFAM" id="SSF54814">
    <property type="entry name" value="Prokaryotic type KH domain (KH-domain type II)"/>
    <property type="match status" value="2"/>
</dbReference>
<dbReference type="FunFam" id="3.30.300.20:FF:000002">
    <property type="entry name" value="Transcription termination/antitermination protein NusA"/>
    <property type="match status" value="1"/>
</dbReference>
<accession>A0A2H0R9V0</accession>
<dbReference type="Gene3D" id="1.10.150.20">
    <property type="entry name" value="5' to 3' exonuclease, C-terminal subdomain"/>
    <property type="match status" value="1"/>
</dbReference>
<dbReference type="GO" id="GO:0005829">
    <property type="term" value="C:cytosol"/>
    <property type="evidence" value="ECO:0007669"/>
    <property type="project" value="TreeGrafter"/>
</dbReference>
<name>A0A2H0R9V0_UNCKA</name>
<dbReference type="PANTHER" id="PTHR22648:SF0">
    <property type="entry name" value="TRANSCRIPTION TERMINATION_ANTITERMINATION PROTEIN NUSA"/>
    <property type="match status" value="1"/>
</dbReference>
<organism evidence="9 10">
    <name type="scientific">candidate division WWE3 bacterium CG10_big_fil_rev_8_21_14_0_10_32_10</name>
    <dbReference type="NCBI Taxonomy" id="1975090"/>
    <lineage>
        <taxon>Bacteria</taxon>
        <taxon>Katanobacteria</taxon>
    </lineage>
</organism>
<dbReference type="EMBL" id="PCXU01000031">
    <property type="protein sequence ID" value="PIR43247.1"/>
    <property type="molecule type" value="Genomic_DNA"/>
</dbReference>
<evidence type="ECO:0000313" key="9">
    <source>
        <dbReference type="EMBL" id="PIR43247.1"/>
    </source>
</evidence>
<dbReference type="CDD" id="cd04455">
    <property type="entry name" value="S1_NusA"/>
    <property type="match status" value="1"/>
</dbReference>
<keyword evidence="6 7" id="KW-0804">Transcription</keyword>
<dbReference type="Gene3D" id="3.30.300.20">
    <property type="match status" value="2"/>
</dbReference>
<dbReference type="InterPro" id="IPR003029">
    <property type="entry name" value="S1_domain"/>
</dbReference>
<keyword evidence="4 7" id="KW-0694">RNA-binding</keyword>
<evidence type="ECO:0000256" key="7">
    <source>
        <dbReference type="HAMAP-Rule" id="MF_00945"/>
    </source>
</evidence>
<dbReference type="InterPro" id="IPR010213">
    <property type="entry name" value="TF_NusA"/>
</dbReference>
<evidence type="ECO:0000256" key="2">
    <source>
        <dbReference type="ARBA" id="ARBA00022490"/>
    </source>
</evidence>
<keyword evidence="5 7" id="KW-0805">Transcription regulation</keyword>
<keyword evidence="3 7" id="KW-0889">Transcription antitermination</keyword>
<dbReference type="InterPro" id="IPR013735">
    <property type="entry name" value="TF_NusA_N"/>
</dbReference>
<dbReference type="InterPro" id="IPR012340">
    <property type="entry name" value="NA-bd_OB-fold"/>
</dbReference>
<dbReference type="CDD" id="cd22529">
    <property type="entry name" value="KH-II_NusA_rpt2"/>
    <property type="match status" value="1"/>
</dbReference>
<evidence type="ECO:0000256" key="3">
    <source>
        <dbReference type="ARBA" id="ARBA00022814"/>
    </source>
</evidence>
<dbReference type="NCBIfam" id="TIGR01953">
    <property type="entry name" value="NusA"/>
    <property type="match status" value="1"/>
</dbReference>
<evidence type="ECO:0000256" key="1">
    <source>
        <dbReference type="ARBA" id="ARBA00022472"/>
    </source>
</evidence>